<reference evidence="2" key="2">
    <citation type="submission" date="2022-01" db="EMBL/GenBank/DDBJ databases">
        <authorList>
            <person name="Yamashiro T."/>
            <person name="Shiraishi A."/>
            <person name="Satake H."/>
            <person name="Nakayama K."/>
        </authorList>
    </citation>
    <scope>NUCLEOTIDE SEQUENCE</scope>
</reference>
<proteinExistence type="predicted"/>
<organism evidence="2 3">
    <name type="scientific">Tanacetum coccineum</name>
    <dbReference type="NCBI Taxonomy" id="301880"/>
    <lineage>
        <taxon>Eukaryota</taxon>
        <taxon>Viridiplantae</taxon>
        <taxon>Streptophyta</taxon>
        <taxon>Embryophyta</taxon>
        <taxon>Tracheophyta</taxon>
        <taxon>Spermatophyta</taxon>
        <taxon>Magnoliopsida</taxon>
        <taxon>eudicotyledons</taxon>
        <taxon>Gunneridae</taxon>
        <taxon>Pentapetalae</taxon>
        <taxon>asterids</taxon>
        <taxon>campanulids</taxon>
        <taxon>Asterales</taxon>
        <taxon>Asteraceae</taxon>
        <taxon>Asteroideae</taxon>
        <taxon>Anthemideae</taxon>
        <taxon>Anthemidinae</taxon>
        <taxon>Tanacetum</taxon>
    </lineage>
</organism>
<name>A0ABQ5FSK0_9ASTR</name>
<dbReference type="Proteomes" id="UP001151760">
    <property type="component" value="Unassembled WGS sequence"/>
</dbReference>
<sequence length="189" mass="21072">MLKRYPLFLEPCEPASWRIKSGSSERCSQLKSDEFSSQRNRARYTDWGSYGEEFARTSDIHRHLVILLSSRESRTMHITVMLFCQSLACVTRTSASATTIYNHTKARSSGRGAGVLWSTGEGEVCWGGGELGSVRMTDVSERPADQEFDNRCPGVSKQNKKSNTILTGFQKPTRLPSRPSWNTSIPAGS</sequence>
<protein>
    <submittedName>
        <fullName evidence="2">Uncharacterized protein</fullName>
    </submittedName>
</protein>
<accession>A0ABQ5FSK0</accession>
<feature type="region of interest" description="Disordered" evidence="1">
    <location>
        <begin position="140"/>
        <end position="189"/>
    </location>
</feature>
<evidence type="ECO:0000256" key="1">
    <source>
        <dbReference type="SAM" id="MobiDB-lite"/>
    </source>
</evidence>
<reference evidence="2" key="1">
    <citation type="journal article" date="2022" name="Int. J. Mol. Sci.">
        <title>Draft Genome of Tanacetum Coccineum: Genomic Comparison of Closely Related Tanacetum-Family Plants.</title>
        <authorList>
            <person name="Yamashiro T."/>
            <person name="Shiraishi A."/>
            <person name="Nakayama K."/>
            <person name="Satake H."/>
        </authorList>
    </citation>
    <scope>NUCLEOTIDE SEQUENCE</scope>
</reference>
<keyword evidence="3" id="KW-1185">Reference proteome</keyword>
<gene>
    <name evidence="2" type="ORF">Tco_1017669</name>
</gene>
<evidence type="ECO:0000313" key="2">
    <source>
        <dbReference type="EMBL" id="GJT66189.1"/>
    </source>
</evidence>
<dbReference type="EMBL" id="BQNB010017692">
    <property type="protein sequence ID" value="GJT66189.1"/>
    <property type="molecule type" value="Genomic_DNA"/>
</dbReference>
<comment type="caution">
    <text evidence="2">The sequence shown here is derived from an EMBL/GenBank/DDBJ whole genome shotgun (WGS) entry which is preliminary data.</text>
</comment>
<evidence type="ECO:0000313" key="3">
    <source>
        <dbReference type="Proteomes" id="UP001151760"/>
    </source>
</evidence>
<feature type="compositionally biased region" description="Polar residues" evidence="1">
    <location>
        <begin position="179"/>
        <end position="189"/>
    </location>
</feature>
<feature type="compositionally biased region" description="Basic and acidic residues" evidence="1">
    <location>
        <begin position="140"/>
        <end position="150"/>
    </location>
</feature>